<protein>
    <submittedName>
        <fullName evidence="2">Putative kazal protease inhibitor-like protein</fullName>
    </submittedName>
</protein>
<evidence type="ECO:0000313" key="2">
    <source>
        <dbReference type="EMBL" id="NOV36754.1"/>
    </source>
</evidence>
<reference evidence="2" key="1">
    <citation type="submission" date="2019-09" db="EMBL/GenBank/DDBJ databases">
        <title>Organ-specific transcriptomic study of the physiology of the cattle tick, Rhipicephalus microplus.</title>
        <authorList>
            <person name="Tirloni L."/>
            <person name="Braz G."/>
            <person name="Gandara A.C.P."/>
            <person name="Sabadin G.A."/>
            <person name="da Silva R.M."/>
            <person name="Guizzo M.G."/>
            <person name="Machado J.A."/>
            <person name="Costa E.P."/>
            <person name="Gomes H.F."/>
            <person name="Moraes J."/>
            <person name="Mota M.B.S."/>
            <person name="Mesquita R.D."/>
            <person name="Alvarenga P.H."/>
            <person name="Alves F."/>
            <person name="Seixas A."/>
            <person name="da Fonseca R.N."/>
            <person name="Fogaca A."/>
            <person name="Logullo C."/>
            <person name="Tanaka A."/>
            <person name="Daffre S."/>
            <person name="Termignoni C."/>
            <person name="Vaz I.S.Jr."/>
            <person name="Oliveira P.L."/>
            <person name="Ribeiro J.M."/>
        </authorList>
    </citation>
    <scope>NUCLEOTIDE SEQUENCE</scope>
    <source>
        <strain evidence="2">Porto Alegre</strain>
    </source>
</reference>
<accession>A0A6M2CTG8</accession>
<evidence type="ECO:0000256" key="1">
    <source>
        <dbReference type="SAM" id="SignalP"/>
    </source>
</evidence>
<dbReference type="EMBL" id="GHWJ01004017">
    <property type="protein sequence ID" value="NOV36754.1"/>
    <property type="molecule type" value="Transcribed_RNA"/>
</dbReference>
<proteinExistence type="predicted"/>
<dbReference type="AlphaFoldDB" id="A0A6M2CTG8"/>
<name>A0A6M2CTG8_RHIMP</name>
<organism evidence="2">
    <name type="scientific">Rhipicephalus microplus</name>
    <name type="common">Cattle tick</name>
    <name type="synonym">Boophilus microplus</name>
    <dbReference type="NCBI Taxonomy" id="6941"/>
    <lineage>
        <taxon>Eukaryota</taxon>
        <taxon>Metazoa</taxon>
        <taxon>Ecdysozoa</taxon>
        <taxon>Arthropoda</taxon>
        <taxon>Chelicerata</taxon>
        <taxon>Arachnida</taxon>
        <taxon>Acari</taxon>
        <taxon>Parasitiformes</taxon>
        <taxon>Ixodida</taxon>
        <taxon>Ixodoidea</taxon>
        <taxon>Ixodidae</taxon>
        <taxon>Rhipicephalinae</taxon>
        <taxon>Rhipicephalus</taxon>
        <taxon>Boophilus</taxon>
    </lineage>
</organism>
<sequence length="80" mass="9122">MATTKTLLPYLILFAILVLNGNCRPQNTHANVTLRERSRSDYEYCLKQSCNVICPPPCACPSLFYRQFAKPTIDSFFGCR</sequence>
<keyword evidence="1" id="KW-0732">Signal</keyword>
<feature type="signal peptide" evidence="1">
    <location>
        <begin position="1"/>
        <end position="23"/>
    </location>
</feature>
<feature type="chain" id="PRO_5026795028" evidence="1">
    <location>
        <begin position="24"/>
        <end position="80"/>
    </location>
</feature>